<evidence type="ECO:0000313" key="3">
    <source>
        <dbReference type="Proteomes" id="UP000593568"/>
    </source>
</evidence>
<reference evidence="2 3" key="1">
    <citation type="journal article" date="2019" name="Genome Biol. Evol.">
        <title>Insights into the evolution of the New World diploid cottons (Gossypium, subgenus Houzingenia) based on genome sequencing.</title>
        <authorList>
            <person name="Grover C.E."/>
            <person name="Arick M.A. 2nd"/>
            <person name="Thrash A."/>
            <person name="Conover J.L."/>
            <person name="Sanders W.S."/>
            <person name="Peterson D.G."/>
            <person name="Frelichowski J.E."/>
            <person name="Scheffler J.A."/>
            <person name="Scheffler B.E."/>
            <person name="Wendel J.F."/>
        </authorList>
    </citation>
    <scope>NUCLEOTIDE SEQUENCE [LARGE SCALE GENOMIC DNA]</scope>
    <source>
        <strain evidence="2">8</strain>
        <tissue evidence="2">Leaf</tissue>
    </source>
</reference>
<dbReference type="Proteomes" id="UP000593568">
    <property type="component" value="Unassembled WGS sequence"/>
</dbReference>
<organism evidence="2 3">
    <name type="scientific">Gossypium trilobum</name>
    <dbReference type="NCBI Taxonomy" id="34281"/>
    <lineage>
        <taxon>Eukaryota</taxon>
        <taxon>Viridiplantae</taxon>
        <taxon>Streptophyta</taxon>
        <taxon>Embryophyta</taxon>
        <taxon>Tracheophyta</taxon>
        <taxon>Spermatophyta</taxon>
        <taxon>Magnoliopsida</taxon>
        <taxon>eudicotyledons</taxon>
        <taxon>Gunneridae</taxon>
        <taxon>Pentapetalae</taxon>
        <taxon>rosids</taxon>
        <taxon>malvids</taxon>
        <taxon>Malvales</taxon>
        <taxon>Malvaceae</taxon>
        <taxon>Malvoideae</taxon>
        <taxon>Gossypium</taxon>
    </lineage>
</organism>
<proteinExistence type="predicted"/>
<name>A0A7J9FKH4_9ROSI</name>
<accession>A0A7J9FKH4</accession>
<sequence length="179" mass="21330">MKRFTVRATTTPEYHRWWSKRINDNILEPREECVRSIEEHLQVVPSELDIIKQDFEKKSSELGKKIEQLEEEKMRLGLDVDIHKMEAEKLRKGKNNVEEDLDSLKMDYKKLRLSIRTACLEARVKEIERSLHLCRSRNSMNELRASLSKIEELKEKIGELEDALQNSELRVELLERRNE</sequence>
<keyword evidence="1" id="KW-0175">Coiled coil</keyword>
<protein>
    <submittedName>
        <fullName evidence="2">Uncharacterized protein</fullName>
    </submittedName>
</protein>
<feature type="coiled-coil region" evidence="1">
    <location>
        <begin position="52"/>
        <end position="177"/>
    </location>
</feature>
<dbReference type="AlphaFoldDB" id="A0A7J9FKH4"/>
<dbReference type="PANTHER" id="PTHR48200">
    <property type="entry name" value="PROTEIN, PUTATIVE-RELATED"/>
    <property type="match status" value="1"/>
</dbReference>
<comment type="caution">
    <text evidence="2">The sequence shown here is derived from an EMBL/GenBank/DDBJ whole genome shotgun (WGS) entry which is preliminary data.</text>
</comment>
<gene>
    <name evidence="2" type="ORF">Gotri_026309</name>
</gene>
<evidence type="ECO:0000256" key="1">
    <source>
        <dbReference type="SAM" id="Coils"/>
    </source>
</evidence>
<dbReference type="EMBL" id="JABEZW010220142">
    <property type="protein sequence ID" value="MBA0785789.1"/>
    <property type="molecule type" value="Genomic_DNA"/>
</dbReference>
<dbReference type="PANTHER" id="PTHR48200:SF1">
    <property type="entry name" value="AMINOTRANSFERASE-LIKE PLANT MOBILE DOMAIN-CONTAINING PROTEIN"/>
    <property type="match status" value="1"/>
</dbReference>
<keyword evidence="3" id="KW-1185">Reference proteome</keyword>
<evidence type="ECO:0000313" key="2">
    <source>
        <dbReference type="EMBL" id="MBA0785789.1"/>
    </source>
</evidence>